<accession>A0A5S3N0X8</accession>
<dbReference type="Proteomes" id="UP000307140">
    <property type="component" value="Unassembled WGS sequence"/>
</dbReference>
<comment type="caution">
    <text evidence="2">The sequence shown here is derived from an EMBL/GenBank/DDBJ whole genome shotgun (WGS) entry which is preliminary data.</text>
</comment>
<feature type="signal peptide" evidence="1">
    <location>
        <begin position="1"/>
        <end position="18"/>
    </location>
</feature>
<organism evidence="2 3">
    <name type="scientific">Polaribacter aestuariivivens</name>
    <dbReference type="NCBI Taxonomy" id="2304626"/>
    <lineage>
        <taxon>Bacteria</taxon>
        <taxon>Pseudomonadati</taxon>
        <taxon>Bacteroidota</taxon>
        <taxon>Flavobacteriia</taxon>
        <taxon>Flavobacteriales</taxon>
        <taxon>Flavobacteriaceae</taxon>
    </lineage>
</organism>
<evidence type="ECO:0000313" key="2">
    <source>
        <dbReference type="EMBL" id="TMM28870.1"/>
    </source>
</evidence>
<keyword evidence="1" id="KW-0732">Signal</keyword>
<evidence type="ECO:0000313" key="3">
    <source>
        <dbReference type="Proteomes" id="UP000307140"/>
    </source>
</evidence>
<protein>
    <recommendedName>
        <fullName evidence="4">DUF3575 domain-containing protein</fullName>
    </recommendedName>
</protein>
<gene>
    <name evidence="2" type="ORF">FDT66_13275</name>
</gene>
<dbReference type="PROSITE" id="PS51257">
    <property type="entry name" value="PROKAR_LIPOPROTEIN"/>
    <property type="match status" value="1"/>
</dbReference>
<reference evidence="2 3" key="1">
    <citation type="submission" date="2019-05" db="EMBL/GenBank/DDBJ databases">
        <title>Polaribacter aestuariivivens sp. nov., isolated from a tidal flat.</title>
        <authorList>
            <person name="Yoon J.-H."/>
        </authorList>
    </citation>
    <scope>NUCLEOTIDE SEQUENCE [LARGE SCALE GENOMIC DNA]</scope>
    <source>
        <strain evidence="2 3">DBTF-3</strain>
    </source>
</reference>
<dbReference type="EMBL" id="VANR01000007">
    <property type="protein sequence ID" value="TMM28870.1"/>
    <property type="molecule type" value="Genomic_DNA"/>
</dbReference>
<name>A0A5S3N0X8_9FLAO</name>
<dbReference type="AlphaFoldDB" id="A0A5S3N0X8"/>
<evidence type="ECO:0000256" key="1">
    <source>
        <dbReference type="SAM" id="SignalP"/>
    </source>
</evidence>
<dbReference type="OrthoDB" id="1198767at2"/>
<evidence type="ECO:0008006" key="4">
    <source>
        <dbReference type="Google" id="ProtNLM"/>
    </source>
</evidence>
<keyword evidence="3" id="KW-1185">Reference proteome</keyword>
<feature type="chain" id="PRO_5024319663" description="DUF3575 domain-containing protein" evidence="1">
    <location>
        <begin position="19"/>
        <end position="341"/>
    </location>
</feature>
<sequence>MKKLGLLFVTVLIVSSCATILNGKTTSVKISSNKPSKIIFNNDTIAINSKKTTITPNRSSKPLEITVLKDSLQQDFSFNKKISVNTLLNVYNYGIGLIPDIYTKKAFRYPNNLHFAVDTISNKIVLSDKKIVAIPKNKLFVYTSVLAPFDIFSIPMVTIGAEFFITKNLSLNAEYGTLFPDTKLNDHKITYLEEKANSHRFEIKWYNGINFTKNAHLNEYLGFEFRNINSQYNAYLDYYEQNNNSNYSDIIRDDFATKKRVTVINFKYGFLVPIANRFYLDLYTGLGLRIKRFNHLNLEFDSDIHEIYDNDFPSFNIREFKNYDKKTLLNFTLGCKFGINF</sequence>
<proteinExistence type="predicted"/>
<dbReference type="RefSeq" id="WP_138537339.1">
    <property type="nucleotide sequence ID" value="NZ_VANR01000007.1"/>
</dbReference>